<dbReference type="AlphaFoldDB" id="A0A1D2VE83"/>
<reference evidence="3" key="1">
    <citation type="submission" date="2016-05" db="EMBL/GenBank/DDBJ databases">
        <title>Comparative genomics of biotechnologically important yeasts.</title>
        <authorList>
            <consortium name="DOE Joint Genome Institute"/>
            <person name="Riley R."/>
            <person name="Haridas S."/>
            <person name="Wolfe K.H."/>
            <person name="Lopes M.R."/>
            <person name="Hittinger C.T."/>
            <person name="Goker M."/>
            <person name="Salamov A."/>
            <person name="Wisecaver J."/>
            <person name="Long T.M."/>
            <person name="Aerts A.L."/>
            <person name="Barry K."/>
            <person name="Choi C."/>
            <person name="Clum A."/>
            <person name="Coughlan A.Y."/>
            <person name="Deshpande S."/>
            <person name="Douglass A.P."/>
            <person name="Hanson S.J."/>
            <person name="Klenk H.-P."/>
            <person name="Labutti K."/>
            <person name="Lapidus A."/>
            <person name="Lindquist E."/>
            <person name="Lipzen A."/>
            <person name="Meier-Kolthoff J.P."/>
            <person name="Ohm R.A."/>
            <person name="Otillar R.P."/>
            <person name="Pangilinan J."/>
            <person name="Peng Y."/>
            <person name="Rokas A."/>
            <person name="Rosa C.A."/>
            <person name="Scheuner C."/>
            <person name="Sibirny A.A."/>
            <person name="Slot J.C."/>
            <person name="Stielow J.B."/>
            <person name="Sun H."/>
            <person name="Kurtzman C.P."/>
            <person name="Blackwell M."/>
            <person name="Grigoriev I.V."/>
            <person name="Jeffries T.W."/>
        </authorList>
    </citation>
    <scope>NUCLEOTIDE SEQUENCE [LARGE SCALE GENOMIC DNA]</scope>
    <source>
        <strain evidence="3">DSM 1968</strain>
    </source>
</reference>
<dbReference type="EMBL" id="KV454484">
    <property type="protein sequence ID" value="ODV59919.1"/>
    <property type="molecule type" value="Genomic_DNA"/>
</dbReference>
<protein>
    <submittedName>
        <fullName evidence="2">Uncharacterized protein</fullName>
    </submittedName>
</protein>
<dbReference type="Proteomes" id="UP000095038">
    <property type="component" value="Unassembled WGS sequence"/>
</dbReference>
<feature type="signal peptide" evidence="1">
    <location>
        <begin position="1"/>
        <end position="17"/>
    </location>
</feature>
<keyword evidence="3" id="KW-1185">Reference proteome</keyword>
<dbReference type="RefSeq" id="XP_020046226.1">
    <property type="nucleotide sequence ID" value="XM_020193643.1"/>
</dbReference>
<name>A0A1D2VE83_9ASCO</name>
<dbReference type="InParanoid" id="A0A1D2VE83"/>
<evidence type="ECO:0000256" key="1">
    <source>
        <dbReference type="SAM" id="SignalP"/>
    </source>
</evidence>
<dbReference type="GeneID" id="30967279"/>
<feature type="chain" id="PRO_5008910449" evidence="1">
    <location>
        <begin position="18"/>
        <end position="51"/>
    </location>
</feature>
<feature type="non-terminal residue" evidence="2">
    <location>
        <position position="51"/>
    </location>
</feature>
<evidence type="ECO:0000313" key="3">
    <source>
        <dbReference type="Proteomes" id="UP000095038"/>
    </source>
</evidence>
<gene>
    <name evidence="2" type="ORF">ASCRUDRAFT_76845</name>
</gene>
<organism evidence="2 3">
    <name type="scientific">Ascoidea rubescens DSM 1968</name>
    <dbReference type="NCBI Taxonomy" id="1344418"/>
    <lineage>
        <taxon>Eukaryota</taxon>
        <taxon>Fungi</taxon>
        <taxon>Dikarya</taxon>
        <taxon>Ascomycota</taxon>
        <taxon>Saccharomycotina</taxon>
        <taxon>Saccharomycetes</taxon>
        <taxon>Ascoideaceae</taxon>
        <taxon>Ascoidea</taxon>
    </lineage>
</organism>
<accession>A0A1D2VE83</accession>
<proteinExistence type="predicted"/>
<sequence length="51" mass="5721">MDCFSFGTVGLLHCFTALLLQFREQLGPPSFSPILQHSTPPSTLLFLNRQL</sequence>
<keyword evidence="1" id="KW-0732">Signal</keyword>
<evidence type="ECO:0000313" key="2">
    <source>
        <dbReference type="EMBL" id="ODV59919.1"/>
    </source>
</evidence>